<organism evidence="1 2">
    <name type="scientific">Lepeophtheirus salmonis</name>
    <name type="common">Salmon louse</name>
    <name type="synonym">Caligus salmonis</name>
    <dbReference type="NCBI Taxonomy" id="72036"/>
    <lineage>
        <taxon>Eukaryota</taxon>
        <taxon>Metazoa</taxon>
        <taxon>Ecdysozoa</taxon>
        <taxon>Arthropoda</taxon>
        <taxon>Crustacea</taxon>
        <taxon>Multicrustacea</taxon>
        <taxon>Hexanauplia</taxon>
        <taxon>Copepoda</taxon>
        <taxon>Siphonostomatoida</taxon>
        <taxon>Caligidae</taxon>
        <taxon>Lepeophtheirus</taxon>
    </lineage>
</organism>
<name>A0A7R8CSY3_LEPSM</name>
<dbReference type="AlphaFoldDB" id="A0A7R8CSY3"/>
<dbReference type="Gene3D" id="3.10.110.10">
    <property type="entry name" value="Ubiquitin Conjugating Enzyme"/>
    <property type="match status" value="1"/>
</dbReference>
<dbReference type="Proteomes" id="UP000675881">
    <property type="component" value="Chromosome 3"/>
</dbReference>
<reference evidence="1" key="1">
    <citation type="submission" date="2021-02" db="EMBL/GenBank/DDBJ databases">
        <authorList>
            <person name="Bekaert M."/>
        </authorList>
    </citation>
    <scope>NUCLEOTIDE SEQUENCE</scope>
    <source>
        <strain evidence="1">IoA-00</strain>
    </source>
</reference>
<protein>
    <submittedName>
        <fullName evidence="1">AKT-interacting protein</fullName>
    </submittedName>
</protein>
<keyword evidence="2" id="KW-1185">Reference proteome</keyword>
<gene>
    <name evidence="1" type="ORF">LSAA_7507</name>
</gene>
<dbReference type="OrthoDB" id="5596422at2759"/>
<dbReference type="SUPFAM" id="SSF54495">
    <property type="entry name" value="UBC-like"/>
    <property type="match status" value="1"/>
</dbReference>
<dbReference type="EMBL" id="HG994582">
    <property type="protein sequence ID" value="CAF2885308.1"/>
    <property type="molecule type" value="Genomic_DNA"/>
</dbReference>
<dbReference type="Pfam" id="PF00179">
    <property type="entry name" value="UQ_con"/>
    <property type="match status" value="1"/>
</dbReference>
<evidence type="ECO:0000313" key="2">
    <source>
        <dbReference type="Proteomes" id="UP000675881"/>
    </source>
</evidence>
<evidence type="ECO:0000313" key="1">
    <source>
        <dbReference type="EMBL" id="CAF2885308.1"/>
    </source>
</evidence>
<sequence length="299" mass="34557">MDSSSSPMQFLKSNSDLGYHSWHGVSSNPSSSSSSSQGSYFRRQGSARGSMRKILPPVPDMDAQLSLSAKMIDKKTCTPKGNHSYAPFFLEYSLLAEYNLLQKQKLPGVYIIPSAISPLKWYGVMFVHGDTPKLYFEHKLYHPLIDPFSFELDLKRVFRKWRRNINHIWQIVNYMRKVFYKKIDITNPSDSEAAELYESNVNEFKTKVNACIEEWKLRLYEIDPEISQDDPHYLVFQQPFNSEIHNGFKNAMNEFEKIENESSDNSRSYFDDAQRGLSFMEPSSLKVFSRATPNHSPAS</sequence>
<dbReference type="InterPro" id="IPR016135">
    <property type="entry name" value="UBQ-conjugating_enzyme/RWD"/>
</dbReference>
<dbReference type="SMART" id="SM00212">
    <property type="entry name" value="UBCc"/>
    <property type="match status" value="1"/>
</dbReference>
<dbReference type="InterPro" id="IPR000608">
    <property type="entry name" value="UBC"/>
</dbReference>
<dbReference type="CDD" id="cd23814">
    <property type="entry name" value="UEV_AKTIP"/>
    <property type="match status" value="1"/>
</dbReference>
<accession>A0A7R8CSY3</accession>
<proteinExistence type="predicted"/>